<name>A0AA86Q883_9EUKA</name>
<dbReference type="Proteomes" id="UP001642409">
    <property type="component" value="Unassembled WGS sequence"/>
</dbReference>
<evidence type="ECO:0000313" key="2">
    <source>
        <dbReference type="EMBL" id="CAL6104715.1"/>
    </source>
</evidence>
<proteinExistence type="predicted"/>
<reference evidence="2 3" key="2">
    <citation type="submission" date="2024-07" db="EMBL/GenBank/DDBJ databases">
        <authorList>
            <person name="Akdeniz Z."/>
        </authorList>
    </citation>
    <scope>NUCLEOTIDE SEQUENCE [LARGE SCALE GENOMIC DNA]</scope>
</reference>
<dbReference type="AlphaFoldDB" id="A0AA86Q883"/>
<dbReference type="InterPro" id="IPR027417">
    <property type="entry name" value="P-loop_NTPase"/>
</dbReference>
<dbReference type="Gene3D" id="3.40.50.300">
    <property type="entry name" value="P-loop containing nucleotide triphosphate hydrolases"/>
    <property type="match status" value="1"/>
</dbReference>
<evidence type="ECO:0000313" key="3">
    <source>
        <dbReference type="Proteomes" id="UP001642409"/>
    </source>
</evidence>
<sequence length="75" mass="8604">MPSKPFILVGLKSDLRFEKDSVCEHEAKTVADKFNAQTHIYCSSLINNNINLLLSTTIQIQQNWQMLHAENTDQK</sequence>
<dbReference type="EMBL" id="CATOUU010000777">
    <property type="protein sequence ID" value="CAI9947555.1"/>
    <property type="molecule type" value="Genomic_DNA"/>
</dbReference>
<comment type="caution">
    <text evidence="1">The sequence shown here is derived from an EMBL/GenBank/DDBJ whole genome shotgun (WGS) entry which is preliminary data.</text>
</comment>
<reference evidence="1" key="1">
    <citation type="submission" date="2023-06" db="EMBL/GenBank/DDBJ databases">
        <authorList>
            <person name="Kurt Z."/>
        </authorList>
    </citation>
    <scope>NUCLEOTIDE SEQUENCE</scope>
</reference>
<organism evidence="1">
    <name type="scientific">Hexamita inflata</name>
    <dbReference type="NCBI Taxonomy" id="28002"/>
    <lineage>
        <taxon>Eukaryota</taxon>
        <taxon>Metamonada</taxon>
        <taxon>Diplomonadida</taxon>
        <taxon>Hexamitidae</taxon>
        <taxon>Hexamitinae</taxon>
        <taxon>Hexamita</taxon>
    </lineage>
</organism>
<dbReference type="SUPFAM" id="SSF52540">
    <property type="entry name" value="P-loop containing nucleoside triphosphate hydrolases"/>
    <property type="match status" value="1"/>
</dbReference>
<gene>
    <name evidence="1" type="ORF">HINF_LOCUS35200</name>
    <name evidence="2" type="ORF">HINF_LOCUS72915</name>
</gene>
<accession>A0AA86Q883</accession>
<dbReference type="EMBL" id="CAXDID020000587">
    <property type="protein sequence ID" value="CAL6104715.1"/>
    <property type="molecule type" value="Genomic_DNA"/>
</dbReference>
<evidence type="ECO:0000313" key="1">
    <source>
        <dbReference type="EMBL" id="CAI9947555.1"/>
    </source>
</evidence>
<protein>
    <submittedName>
        <fullName evidence="1">Small GTPase</fullName>
    </submittedName>
    <submittedName>
        <fullName evidence="2">Small_GTPase</fullName>
    </submittedName>
</protein>
<keyword evidence="3" id="KW-1185">Reference proteome</keyword>